<dbReference type="AlphaFoldDB" id="A0A0C9TUV9"/>
<feature type="transmembrane region" description="Helical" evidence="7">
    <location>
        <begin position="465"/>
        <end position="486"/>
    </location>
</feature>
<dbReference type="GO" id="GO:0022857">
    <property type="term" value="F:transmembrane transporter activity"/>
    <property type="evidence" value="ECO:0007669"/>
    <property type="project" value="InterPro"/>
</dbReference>
<dbReference type="GO" id="GO:0016020">
    <property type="term" value="C:membrane"/>
    <property type="evidence" value="ECO:0007669"/>
    <property type="project" value="UniProtKB-SubCell"/>
</dbReference>
<keyword evidence="10" id="KW-1185">Reference proteome</keyword>
<dbReference type="InterPro" id="IPR020846">
    <property type="entry name" value="MFS_dom"/>
</dbReference>
<evidence type="ECO:0000256" key="5">
    <source>
        <dbReference type="ARBA" id="ARBA00023136"/>
    </source>
</evidence>
<keyword evidence="2" id="KW-0813">Transport</keyword>
<comment type="subcellular location">
    <subcellularLocation>
        <location evidence="1">Membrane</location>
        <topology evidence="1">Multi-pass membrane protein</topology>
    </subcellularLocation>
</comment>
<name>A0A0C9TUV9_PAXIN</name>
<evidence type="ECO:0000256" key="4">
    <source>
        <dbReference type="ARBA" id="ARBA00022989"/>
    </source>
</evidence>
<feature type="transmembrane region" description="Helical" evidence="7">
    <location>
        <begin position="81"/>
        <end position="99"/>
    </location>
</feature>
<proteinExistence type="predicted"/>
<evidence type="ECO:0000256" key="3">
    <source>
        <dbReference type="ARBA" id="ARBA00022692"/>
    </source>
</evidence>
<dbReference type="OrthoDB" id="2985014at2759"/>
<dbReference type="SUPFAM" id="SSF103473">
    <property type="entry name" value="MFS general substrate transporter"/>
    <property type="match status" value="1"/>
</dbReference>
<evidence type="ECO:0000259" key="8">
    <source>
        <dbReference type="PROSITE" id="PS50850"/>
    </source>
</evidence>
<dbReference type="InterPro" id="IPR036259">
    <property type="entry name" value="MFS_trans_sf"/>
</dbReference>
<dbReference type="InterPro" id="IPR011701">
    <property type="entry name" value="MFS"/>
</dbReference>
<feature type="transmembrane region" description="Helical" evidence="7">
    <location>
        <begin position="398"/>
        <end position="421"/>
    </location>
</feature>
<dbReference type="HOGENOM" id="CLU_001265_0_1_1"/>
<evidence type="ECO:0000256" key="2">
    <source>
        <dbReference type="ARBA" id="ARBA00022448"/>
    </source>
</evidence>
<sequence length="519" mass="57491">MNFKGFLSQKARTAVLVLHTPRVCDPLKIIMSPMSRTSPDDHQGQLDFGAPARKKGMEHRIAPVLTAAQQTKLWRKIDLRLLPMVTLMYLLCFMDRGNIGNAKLDGLMTQLHLTGNKFNIALMVFFIPYSLLEFPSSLIIQVIRPSRWLPGIMFLWGLVMMLMGFVKTYPQLVAVRVCLGAAEAGFYPGIAYCLTMWYPKYMYQYRIAMFSATGGLAVAFSGLLAYGIGFMDGDGGLEGWSWIFILEGVATILAASIAAFVMVDYPSTAKFLTTDERSFVIASLGRDNAHDEEQNMSQQVWAAFTDWQVWATSIVLLSVAAPAYAIAYFLPTIINNFGYSISISQLLSVPPYALAAVNLLVFAHFSDKVKLRSPFIFAAQLIALLGYIINILDVPSGIKYFGTYLCVIGTFSGVPGGVSWLANNLQGKYKRAVGMALQIGMGNLGGLVGSNIFRIQDEPRFLLGHGLAIMFIGIGMIAVPLIALAYKRINARRDREELLEKQRGENAEPKEVDPFRYTL</sequence>
<keyword evidence="4 7" id="KW-1133">Transmembrane helix</keyword>
<dbReference type="FunFam" id="1.20.1250.20:FF:000034">
    <property type="entry name" value="MFS general substrate transporter"/>
    <property type="match status" value="1"/>
</dbReference>
<evidence type="ECO:0000256" key="6">
    <source>
        <dbReference type="SAM" id="MobiDB-lite"/>
    </source>
</evidence>
<feature type="transmembrane region" description="Helical" evidence="7">
    <location>
        <begin position="433"/>
        <end position="453"/>
    </location>
</feature>
<feature type="transmembrane region" description="Helical" evidence="7">
    <location>
        <begin position="119"/>
        <end position="140"/>
    </location>
</feature>
<feature type="transmembrane region" description="Helical" evidence="7">
    <location>
        <begin position="147"/>
        <end position="166"/>
    </location>
</feature>
<evidence type="ECO:0000256" key="7">
    <source>
        <dbReference type="SAM" id="Phobius"/>
    </source>
</evidence>
<feature type="transmembrane region" description="Helical" evidence="7">
    <location>
        <begin position="342"/>
        <end position="363"/>
    </location>
</feature>
<evidence type="ECO:0000256" key="1">
    <source>
        <dbReference type="ARBA" id="ARBA00004141"/>
    </source>
</evidence>
<feature type="transmembrane region" description="Helical" evidence="7">
    <location>
        <begin position="309"/>
        <end position="330"/>
    </location>
</feature>
<dbReference type="Proteomes" id="UP000053647">
    <property type="component" value="Unassembled WGS sequence"/>
</dbReference>
<dbReference type="PANTHER" id="PTHR43791">
    <property type="entry name" value="PERMEASE-RELATED"/>
    <property type="match status" value="1"/>
</dbReference>
<reference evidence="10" key="2">
    <citation type="submission" date="2015-01" db="EMBL/GenBank/DDBJ databases">
        <title>Evolutionary Origins and Diversification of the Mycorrhizal Mutualists.</title>
        <authorList>
            <consortium name="DOE Joint Genome Institute"/>
            <consortium name="Mycorrhizal Genomics Consortium"/>
            <person name="Kohler A."/>
            <person name="Kuo A."/>
            <person name="Nagy L.G."/>
            <person name="Floudas D."/>
            <person name="Copeland A."/>
            <person name="Barry K.W."/>
            <person name="Cichocki N."/>
            <person name="Veneault-Fourrey C."/>
            <person name="LaButti K."/>
            <person name="Lindquist E.A."/>
            <person name="Lipzen A."/>
            <person name="Lundell T."/>
            <person name="Morin E."/>
            <person name="Murat C."/>
            <person name="Riley R."/>
            <person name="Ohm R."/>
            <person name="Sun H."/>
            <person name="Tunlid A."/>
            <person name="Henrissat B."/>
            <person name="Grigoriev I.V."/>
            <person name="Hibbett D.S."/>
            <person name="Martin F."/>
        </authorList>
    </citation>
    <scope>NUCLEOTIDE SEQUENCE [LARGE SCALE GENOMIC DNA]</scope>
    <source>
        <strain evidence="10">ATCC 200175</strain>
    </source>
</reference>
<feature type="region of interest" description="Disordered" evidence="6">
    <location>
        <begin position="500"/>
        <end position="519"/>
    </location>
</feature>
<feature type="transmembrane region" description="Helical" evidence="7">
    <location>
        <begin position="375"/>
        <end position="392"/>
    </location>
</feature>
<feature type="transmembrane region" description="Helical" evidence="7">
    <location>
        <begin position="240"/>
        <end position="263"/>
    </location>
</feature>
<dbReference type="PANTHER" id="PTHR43791:SF18">
    <property type="entry name" value="NICOTINIC ACID TRANSPORTER TNA1, PUTATIVE (AFU_ORTHOLOGUE AFUA_3G03820)-RELATED"/>
    <property type="match status" value="1"/>
</dbReference>
<keyword evidence="5 7" id="KW-0472">Membrane</keyword>
<dbReference type="PROSITE" id="PS50850">
    <property type="entry name" value="MFS"/>
    <property type="match status" value="1"/>
</dbReference>
<dbReference type="EMBL" id="KN819346">
    <property type="protein sequence ID" value="KIJ14033.1"/>
    <property type="molecule type" value="Genomic_DNA"/>
</dbReference>
<evidence type="ECO:0000313" key="10">
    <source>
        <dbReference type="Proteomes" id="UP000053647"/>
    </source>
</evidence>
<feature type="transmembrane region" description="Helical" evidence="7">
    <location>
        <begin position="172"/>
        <end position="195"/>
    </location>
</feature>
<feature type="transmembrane region" description="Helical" evidence="7">
    <location>
        <begin position="207"/>
        <end position="228"/>
    </location>
</feature>
<evidence type="ECO:0000313" key="9">
    <source>
        <dbReference type="EMBL" id="KIJ14033.1"/>
    </source>
</evidence>
<feature type="domain" description="Major facilitator superfamily (MFS) profile" evidence="8">
    <location>
        <begin position="81"/>
        <end position="493"/>
    </location>
</feature>
<dbReference type="Gene3D" id="1.20.1250.20">
    <property type="entry name" value="MFS general substrate transporter like domains"/>
    <property type="match status" value="2"/>
</dbReference>
<keyword evidence="3 7" id="KW-0812">Transmembrane</keyword>
<dbReference type="Pfam" id="PF07690">
    <property type="entry name" value="MFS_1"/>
    <property type="match status" value="1"/>
</dbReference>
<gene>
    <name evidence="9" type="ORF">PAXINDRAFT_100376</name>
</gene>
<reference evidence="9 10" key="1">
    <citation type="submission" date="2014-06" db="EMBL/GenBank/DDBJ databases">
        <authorList>
            <consortium name="DOE Joint Genome Institute"/>
            <person name="Kuo A."/>
            <person name="Kohler A."/>
            <person name="Nagy L.G."/>
            <person name="Floudas D."/>
            <person name="Copeland A."/>
            <person name="Barry K.W."/>
            <person name="Cichocki N."/>
            <person name="Veneault-Fourrey C."/>
            <person name="LaButti K."/>
            <person name="Lindquist E.A."/>
            <person name="Lipzen A."/>
            <person name="Lundell T."/>
            <person name="Morin E."/>
            <person name="Murat C."/>
            <person name="Sun H."/>
            <person name="Tunlid A."/>
            <person name="Henrissat B."/>
            <person name="Grigoriev I.V."/>
            <person name="Hibbett D.S."/>
            <person name="Martin F."/>
            <person name="Nordberg H.P."/>
            <person name="Cantor M.N."/>
            <person name="Hua S.X."/>
        </authorList>
    </citation>
    <scope>NUCLEOTIDE SEQUENCE [LARGE SCALE GENOMIC DNA]</scope>
    <source>
        <strain evidence="9 10">ATCC 200175</strain>
    </source>
</reference>
<accession>A0A0C9TUV9</accession>
<organism evidence="9 10">
    <name type="scientific">Paxillus involutus ATCC 200175</name>
    <dbReference type="NCBI Taxonomy" id="664439"/>
    <lineage>
        <taxon>Eukaryota</taxon>
        <taxon>Fungi</taxon>
        <taxon>Dikarya</taxon>
        <taxon>Basidiomycota</taxon>
        <taxon>Agaricomycotina</taxon>
        <taxon>Agaricomycetes</taxon>
        <taxon>Agaricomycetidae</taxon>
        <taxon>Boletales</taxon>
        <taxon>Paxilineae</taxon>
        <taxon>Paxillaceae</taxon>
        <taxon>Paxillus</taxon>
    </lineage>
</organism>
<protein>
    <recommendedName>
        <fullName evidence="8">Major facilitator superfamily (MFS) profile domain-containing protein</fullName>
    </recommendedName>
</protein>
<dbReference type="FunFam" id="1.20.1250.20:FF:000068">
    <property type="entry name" value="MFS general substrate transporter"/>
    <property type="match status" value="1"/>
</dbReference>